<protein>
    <submittedName>
        <fullName evidence="3">MtDNA inheritance, partitioning of the mitochondrial organelle</fullName>
    </submittedName>
</protein>
<evidence type="ECO:0000313" key="4">
    <source>
        <dbReference type="Proteomes" id="UP000777482"/>
    </source>
</evidence>
<feature type="region of interest" description="Disordered" evidence="1">
    <location>
        <begin position="507"/>
        <end position="540"/>
    </location>
</feature>
<sequence>MECCLVTRSPIAGPDGNPTTQDLTLEISLARDGKRSRQAIGALPASEWSNSSTAHTGTGHTNEPIDPTYKQHALPTWSKLGSGESDEFATFAQGRSAWEDSAELQESVEDDLRLFAERSDHTEGFLLTSSLSSGFSGLTTSFVEHVRDEFPKAILWATGMLENSRSWTRSDSERSKAQRMLNEALGLVALEDFATMVLPIQPVTPWQLPADLKEGELRILPGQDWRRYVRDDVDAATAYETLRTMHLQSAGTELREADALSSITEQLNWRGNNKVASLVGMNPIAPREYWSKDDADAVRELKRAEKDWSAYQEEEAGTALSVDQQRLHRRDRDDEVPYAQYNVVRGLDFAESQEMGPLLEKSALPLRDPLARWVSLPDPYPLHSTRTATIFRGLHPSTGHPLALPSAPGLPLVSSTAQPANAALFGLSDPRYPSALSFTAQQPRSIPILTTLSTTPRARVWFRHLSRGIGELRRVRAGVLGEYEVALGGREGLDECRERLEALWDEYGGGAADEDELEAQAARDEDENWDATQQQDDWDM</sequence>
<feature type="compositionally biased region" description="Acidic residues" evidence="1">
    <location>
        <begin position="512"/>
        <end position="529"/>
    </location>
</feature>
<dbReference type="Pfam" id="PF14881">
    <property type="entry name" value="Tubulin_3"/>
    <property type="match status" value="1"/>
</dbReference>
<dbReference type="GO" id="GO:0005739">
    <property type="term" value="C:mitochondrion"/>
    <property type="evidence" value="ECO:0007669"/>
    <property type="project" value="TreeGrafter"/>
</dbReference>
<dbReference type="OrthoDB" id="271881at2759"/>
<proteinExistence type="predicted"/>
<name>A0A9P7B3P3_RHOMI</name>
<dbReference type="GO" id="GO:0007005">
    <property type="term" value="P:mitochondrion organization"/>
    <property type="evidence" value="ECO:0007669"/>
    <property type="project" value="InterPro"/>
</dbReference>
<gene>
    <name evidence="3" type="primary">DML1</name>
    <name evidence="3" type="ORF">C6P46_007042</name>
</gene>
<evidence type="ECO:0000259" key="2">
    <source>
        <dbReference type="Pfam" id="PF14881"/>
    </source>
</evidence>
<organism evidence="3 4">
    <name type="scientific">Rhodotorula mucilaginosa</name>
    <name type="common">Yeast</name>
    <name type="synonym">Rhodotorula rubra</name>
    <dbReference type="NCBI Taxonomy" id="5537"/>
    <lineage>
        <taxon>Eukaryota</taxon>
        <taxon>Fungi</taxon>
        <taxon>Dikarya</taxon>
        <taxon>Basidiomycota</taxon>
        <taxon>Pucciniomycotina</taxon>
        <taxon>Microbotryomycetes</taxon>
        <taxon>Sporidiobolales</taxon>
        <taxon>Sporidiobolaceae</taxon>
        <taxon>Rhodotorula</taxon>
    </lineage>
</organism>
<dbReference type="AlphaFoldDB" id="A0A9P7B3P3"/>
<comment type="caution">
    <text evidence="3">The sequence shown here is derived from an EMBL/GenBank/DDBJ whole genome shotgun (WGS) entry which is preliminary data.</text>
</comment>
<keyword evidence="4" id="KW-1185">Reference proteome</keyword>
<evidence type="ECO:0000256" key="1">
    <source>
        <dbReference type="SAM" id="MobiDB-lite"/>
    </source>
</evidence>
<feature type="compositionally biased region" description="Polar residues" evidence="1">
    <location>
        <begin position="47"/>
        <end position="61"/>
    </location>
</feature>
<feature type="compositionally biased region" description="Polar residues" evidence="1">
    <location>
        <begin position="530"/>
        <end position="540"/>
    </location>
</feature>
<dbReference type="Gene3D" id="3.40.50.1440">
    <property type="entry name" value="Tubulin/FtsZ, GTPase domain"/>
    <property type="match status" value="1"/>
</dbReference>
<dbReference type="SUPFAM" id="SSF52490">
    <property type="entry name" value="Tubulin nucleotide-binding domain-like"/>
    <property type="match status" value="1"/>
</dbReference>
<dbReference type="InterPro" id="IPR049942">
    <property type="entry name" value="DML1/Misato"/>
</dbReference>
<dbReference type="InterPro" id="IPR029209">
    <property type="entry name" value="DML1/Misato_tubulin"/>
</dbReference>
<dbReference type="PANTHER" id="PTHR13391">
    <property type="entry name" value="MITOCHONDRIAL DISTRIBUTION REGULATOR MISATO"/>
    <property type="match status" value="1"/>
</dbReference>
<feature type="domain" description="DML1/Misato tubulin" evidence="2">
    <location>
        <begin position="87"/>
        <end position="203"/>
    </location>
</feature>
<dbReference type="PANTHER" id="PTHR13391:SF0">
    <property type="entry name" value="PROTEIN MISATO HOMOLOG 1"/>
    <property type="match status" value="1"/>
</dbReference>
<accession>A0A9P7B3P3</accession>
<feature type="region of interest" description="Disordered" evidence="1">
    <location>
        <begin position="36"/>
        <end position="69"/>
    </location>
</feature>
<reference evidence="3 4" key="1">
    <citation type="submission" date="2020-11" db="EMBL/GenBank/DDBJ databases">
        <title>Kefir isolates.</title>
        <authorList>
            <person name="Marcisauskas S."/>
            <person name="Kim Y."/>
            <person name="Blasche S."/>
        </authorList>
    </citation>
    <scope>NUCLEOTIDE SEQUENCE [LARGE SCALE GENOMIC DNA]</scope>
    <source>
        <strain evidence="3 4">KR</strain>
    </source>
</reference>
<dbReference type="Proteomes" id="UP000777482">
    <property type="component" value="Unassembled WGS sequence"/>
</dbReference>
<dbReference type="InterPro" id="IPR036525">
    <property type="entry name" value="Tubulin/FtsZ_GTPase_sf"/>
</dbReference>
<dbReference type="EMBL" id="PUHQ01000095">
    <property type="protein sequence ID" value="KAG0656553.1"/>
    <property type="molecule type" value="Genomic_DNA"/>
</dbReference>
<evidence type="ECO:0000313" key="3">
    <source>
        <dbReference type="EMBL" id="KAG0656553.1"/>
    </source>
</evidence>